<dbReference type="AlphaFoldDB" id="A0AAE1D2V5"/>
<evidence type="ECO:0000256" key="1">
    <source>
        <dbReference type="SAM" id="SignalP"/>
    </source>
</evidence>
<protein>
    <submittedName>
        <fullName evidence="2">Uncharacterized protein</fullName>
    </submittedName>
</protein>
<comment type="caution">
    <text evidence="2">The sequence shown here is derived from an EMBL/GenBank/DDBJ whole genome shotgun (WGS) entry which is preliminary data.</text>
</comment>
<keyword evidence="3" id="KW-1185">Reference proteome</keyword>
<name>A0AAE1D2V5_9GAST</name>
<feature type="signal peptide" evidence="1">
    <location>
        <begin position="1"/>
        <end position="45"/>
    </location>
</feature>
<reference evidence="2" key="1">
    <citation type="journal article" date="2023" name="G3 (Bethesda)">
        <title>A reference genome for the long-term kleptoplast-retaining sea slug Elysia crispata morphotype clarki.</title>
        <authorList>
            <person name="Eastman K.E."/>
            <person name="Pendleton A.L."/>
            <person name="Shaikh M.A."/>
            <person name="Suttiyut T."/>
            <person name="Ogas R."/>
            <person name="Tomko P."/>
            <person name="Gavelis G."/>
            <person name="Widhalm J.R."/>
            <person name="Wisecaver J.H."/>
        </authorList>
    </citation>
    <scope>NUCLEOTIDE SEQUENCE</scope>
    <source>
        <strain evidence="2">ECLA1</strain>
    </source>
</reference>
<evidence type="ECO:0000313" key="2">
    <source>
        <dbReference type="EMBL" id="KAK3752903.1"/>
    </source>
</evidence>
<keyword evidence="1" id="KW-0732">Signal</keyword>
<organism evidence="2 3">
    <name type="scientific">Elysia crispata</name>
    <name type="common">lettuce slug</name>
    <dbReference type="NCBI Taxonomy" id="231223"/>
    <lineage>
        <taxon>Eukaryota</taxon>
        <taxon>Metazoa</taxon>
        <taxon>Spiralia</taxon>
        <taxon>Lophotrochozoa</taxon>
        <taxon>Mollusca</taxon>
        <taxon>Gastropoda</taxon>
        <taxon>Heterobranchia</taxon>
        <taxon>Euthyneura</taxon>
        <taxon>Panpulmonata</taxon>
        <taxon>Sacoglossa</taxon>
        <taxon>Placobranchoidea</taxon>
        <taxon>Plakobranchidae</taxon>
        <taxon>Elysia</taxon>
    </lineage>
</organism>
<accession>A0AAE1D2V5</accession>
<dbReference type="EMBL" id="JAWDGP010005734">
    <property type="protein sequence ID" value="KAK3752903.1"/>
    <property type="molecule type" value="Genomic_DNA"/>
</dbReference>
<dbReference type="Proteomes" id="UP001283361">
    <property type="component" value="Unassembled WGS sequence"/>
</dbReference>
<sequence>MLYDSVERHRDLQLLRARSSTNSTSIMKGAAVVLCLALLVVMAWAEDANPLVIGCNQVCGKMCDISHYINTKMVPFLGEILTTLDTLCDQMCGLACGIFAM</sequence>
<gene>
    <name evidence="2" type="ORF">RRG08_009124</name>
</gene>
<evidence type="ECO:0000313" key="3">
    <source>
        <dbReference type="Proteomes" id="UP001283361"/>
    </source>
</evidence>
<proteinExistence type="predicted"/>
<feature type="chain" id="PRO_5041912114" evidence="1">
    <location>
        <begin position="46"/>
        <end position="101"/>
    </location>
</feature>